<protein>
    <recommendedName>
        <fullName evidence="4">Tellurite resistance protein TerB</fullName>
    </recommendedName>
</protein>
<gene>
    <name evidence="2" type="ORF">ACCI49_00855</name>
</gene>
<keyword evidence="3" id="KW-1185">Reference proteome</keyword>
<dbReference type="Proteomes" id="UP001569428">
    <property type="component" value="Unassembled WGS sequence"/>
</dbReference>
<evidence type="ECO:0008006" key="4">
    <source>
        <dbReference type="Google" id="ProtNLM"/>
    </source>
</evidence>
<organism evidence="2 3">
    <name type="scientific">Microbulbifer epialgicus</name>
    <dbReference type="NCBI Taxonomy" id="393907"/>
    <lineage>
        <taxon>Bacteria</taxon>
        <taxon>Pseudomonadati</taxon>
        <taxon>Pseudomonadota</taxon>
        <taxon>Gammaproteobacteria</taxon>
        <taxon>Cellvibrionales</taxon>
        <taxon>Microbulbiferaceae</taxon>
        <taxon>Microbulbifer</taxon>
    </lineage>
</organism>
<sequence>MGTSQSSNGPGGGSPLIPPWADDQSQQPQPQPPAQRFSPFRKALGNAVSSGNRDDFKRALGHYARKASGGGSNAARRMGSVTQAGAGLFGTLAGIGAGPGETGVDLNSLAGLPCELAISAITEALTTDDGDSEKIRAAMNDALVEALDGVETFDPQNITDDVIVDTMIGYLAGSIFLQIVMDSDKAWNKADTPSQAINAETELRELINVVVDKHMASKLTGDLKTVSPQQMAQIERQVIIDTWKEWEAYQ</sequence>
<reference evidence="2 3" key="1">
    <citation type="submission" date="2024-08" db="EMBL/GenBank/DDBJ databases">
        <authorList>
            <person name="Ishaq N."/>
        </authorList>
    </citation>
    <scope>NUCLEOTIDE SEQUENCE [LARGE SCALE GENOMIC DNA]</scope>
    <source>
        <strain evidence="2 3">DSM 18651</strain>
    </source>
</reference>
<name>A0ABV4NTN0_9GAMM</name>
<evidence type="ECO:0000313" key="2">
    <source>
        <dbReference type="EMBL" id="MFA0809453.1"/>
    </source>
</evidence>
<comment type="caution">
    <text evidence="2">The sequence shown here is derived from an EMBL/GenBank/DDBJ whole genome shotgun (WGS) entry which is preliminary data.</text>
</comment>
<evidence type="ECO:0000256" key="1">
    <source>
        <dbReference type="SAM" id="MobiDB-lite"/>
    </source>
</evidence>
<dbReference type="EMBL" id="JBGMEK010000001">
    <property type="protein sequence ID" value="MFA0809453.1"/>
    <property type="molecule type" value="Genomic_DNA"/>
</dbReference>
<feature type="compositionally biased region" description="Low complexity" evidence="1">
    <location>
        <begin position="19"/>
        <end position="41"/>
    </location>
</feature>
<proteinExistence type="predicted"/>
<dbReference type="RefSeq" id="WP_371837070.1">
    <property type="nucleotide sequence ID" value="NZ_JBGMEK010000001.1"/>
</dbReference>
<accession>A0ABV4NTN0</accession>
<evidence type="ECO:0000313" key="3">
    <source>
        <dbReference type="Proteomes" id="UP001569428"/>
    </source>
</evidence>
<feature type="region of interest" description="Disordered" evidence="1">
    <location>
        <begin position="1"/>
        <end position="53"/>
    </location>
</feature>